<dbReference type="Gene3D" id="3.50.50.60">
    <property type="entry name" value="FAD/NAD(P)-binding domain"/>
    <property type="match status" value="1"/>
</dbReference>
<gene>
    <name evidence="1" type="ordered locus">SVEN_6203</name>
</gene>
<dbReference type="STRING" id="953739.SVEN_6203"/>
<dbReference type="EMBL" id="FR845719">
    <property type="protein sequence ID" value="CCA59489.1"/>
    <property type="molecule type" value="Genomic_DNA"/>
</dbReference>
<dbReference type="KEGG" id="sve:SVEN_6203"/>
<dbReference type="Proteomes" id="UP000006854">
    <property type="component" value="Chromosome"/>
</dbReference>
<dbReference type="PATRIC" id="fig|953739.5.peg.1409"/>
<sequence>MRGYHCQVVGFGAAALGVPLAADRAGRLGWLSDAGLCFLDAAPDRARLLDSRFPYAIHSNSRAGDFLEGVRPDGALGPALRMPAGRELSLSAEQPVPLRLVGRFLNDVSTVLEQEVLPDPAVLLGARVAELRHDEDGGWTSLGADGRELATSATVVLATGAWEDTARTARDLDVDPERVVGSAELLTGSLDRAAGVLRGGGRIVVIGASHSGFATVELLLEKLGHRVTAGAITVVHRSLALSYDSMTRARAEGSLPGQTLTVCPDSGRVNRFSGLRGRSRQMCQRVVRGLEPRVRLCAAGSPEARRATADSALLVHASGYRTAEVPLRTAAGEPIPVRVRRGTTVVDDGCRVLSRHGGPVPGVFALGLGYPRTGDDGVGRVGINLFHGTDADRVVMGLTSARNNERAPSWQGR</sequence>
<reference evidence="1 2" key="1">
    <citation type="journal article" date="2011" name="BMC Genomics">
        <title>Genome-wide analysis of the role of GlnR in Streptomyces venezuelae provides new insights into global nitrogen regulation in actinomycetes.</title>
        <authorList>
            <person name="Pullan S.T."/>
            <person name="Bibb M.J."/>
            <person name="Merrick M."/>
        </authorList>
    </citation>
    <scope>NUCLEOTIDE SEQUENCE [LARGE SCALE GENOMIC DNA]</scope>
    <source>
        <strain evidence="2">ATCC 10712 / CBS 650.69 / DSM 40230 / JCM 4526 / NBRC 13096 / PD 04745</strain>
    </source>
</reference>
<proteinExistence type="predicted"/>
<dbReference type="eggNOG" id="COG1249">
    <property type="taxonomic scope" value="Bacteria"/>
</dbReference>
<keyword evidence="2" id="KW-1185">Reference proteome</keyword>
<name>F2RDJ7_STRVP</name>
<protein>
    <submittedName>
        <fullName evidence="1">Uncharacterized protein</fullName>
    </submittedName>
</protein>
<dbReference type="RefSeq" id="WP_015037384.1">
    <property type="nucleotide sequence ID" value="NC_018750.1"/>
</dbReference>
<dbReference type="AlphaFoldDB" id="F2RDJ7"/>
<dbReference type="GeneID" id="51866734"/>
<evidence type="ECO:0000313" key="2">
    <source>
        <dbReference type="Proteomes" id="UP000006854"/>
    </source>
</evidence>
<evidence type="ECO:0000313" key="1">
    <source>
        <dbReference type="EMBL" id="CCA59489.1"/>
    </source>
</evidence>
<dbReference type="SUPFAM" id="SSF51905">
    <property type="entry name" value="FAD/NAD(P)-binding domain"/>
    <property type="match status" value="1"/>
</dbReference>
<accession>F2RDJ7</accession>
<dbReference type="OrthoDB" id="9768668at2"/>
<dbReference type="InterPro" id="IPR036188">
    <property type="entry name" value="FAD/NAD-bd_sf"/>
</dbReference>
<dbReference type="HOGENOM" id="CLU_713591_0_0_11"/>
<organism evidence="1 2">
    <name type="scientific">Streptomyces venezuelae (strain ATCC 10712 / CBS 650.69 / DSM 40230 / JCM 4526 / NBRC 13096 / PD 04745)</name>
    <dbReference type="NCBI Taxonomy" id="953739"/>
    <lineage>
        <taxon>Bacteria</taxon>
        <taxon>Bacillati</taxon>
        <taxon>Actinomycetota</taxon>
        <taxon>Actinomycetes</taxon>
        <taxon>Kitasatosporales</taxon>
        <taxon>Streptomycetaceae</taxon>
        <taxon>Streptomyces</taxon>
    </lineage>
</organism>